<accession>R8BBI3</accession>
<organism evidence="1 2">
    <name type="scientific">Phaeoacremonium minimum (strain UCR-PA7)</name>
    <name type="common">Esca disease fungus</name>
    <name type="synonym">Togninia minima</name>
    <dbReference type="NCBI Taxonomy" id="1286976"/>
    <lineage>
        <taxon>Eukaryota</taxon>
        <taxon>Fungi</taxon>
        <taxon>Dikarya</taxon>
        <taxon>Ascomycota</taxon>
        <taxon>Pezizomycotina</taxon>
        <taxon>Sordariomycetes</taxon>
        <taxon>Sordariomycetidae</taxon>
        <taxon>Togniniales</taxon>
        <taxon>Togniniaceae</taxon>
        <taxon>Phaeoacremonium</taxon>
    </lineage>
</organism>
<dbReference type="Proteomes" id="UP000014074">
    <property type="component" value="Unassembled WGS sequence"/>
</dbReference>
<dbReference type="GO" id="GO:0016491">
    <property type="term" value="F:oxidoreductase activity"/>
    <property type="evidence" value="ECO:0007669"/>
    <property type="project" value="InterPro"/>
</dbReference>
<dbReference type="KEGG" id="tmn:UCRPA7_7806"/>
<dbReference type="PANTHER" id="PTHR36124">
    <property type="match status" value="1"/>
</dbReference>
<gene>
    <name evidence="1" type="ORF">UCRPA7_7806</name>
</gene>
<sequence>MTLDQAYAIQKWLAEQEFPTTFSASLFFALFKTYGVPSISRLLVSTGQFASHNDDDDDDKLARTSKRAADTSVLLTNMVMARPGSTRAMESKARTNFLHASYRRTGKILDDDMLYTLSLFVLEPMLWTEKYEWRRLTDKERCAMAIFWKALGEDLDISYQQLPSHPQGWADGLAWLDELDTWRREYADRSMTSSACNAILASSAMDMMLYRLPTTLKPVGRNLLCTLVGPKVGEALRLPLPPTGYQAMLRFLVSLRKFLLRHLLLPRPYFLRRKYLLDSPQPFTSRYNVARWQVHPWYVKPSFQDLWGPRAWLRWARGGALPGHWDDKFLPAGYRLREVGPAQQIGKGETEMNEMIETLKAKCCHC</sequence>
<dbReference type="eggNOG" id="ENOG502S1KN">
    <property type="taxonomic scope" value="Eukaryota"/>
</dbReference>
<dbReference type="AlphaFoldDB" id="R8BBI3"/>
<evidence type="ECO:0000313" key="1">
    <source>
        <dbReference type="EMBL" id="EON96698.1"/>
    </source>
</evidence>
<keyword evidence="2" id="KW-1185">Reference proteome</keyword>
<dbReference type="GeneID" id="19328597"/>
<proteinExistence type="predicted"/>
<reference evidence="2" key="1">
    <citation type="journal article" date="2013" name="Genome Announc.">
        <title>Draft genome sequence of the ascomycete Phaeoacremonium aleophilum strain UCR-PA7, a causal agent of the esca disease complex in grapevines.</title>
        <authorList>
            <person name="Blanco-Ulate B."/>
            <person name="Rolshausen P."/>
            <person name="Cantu D."/>
        </authorList>
    </citation>
    <scope>NUCLEOTIDE SEQUENCE [LARGE SCALE GENOMIC DNA]</scope>
    <source>
        <strain evidence="2">UCR-PA7</strain>
    </source>
</reference>
<dbReference type="InterPro" id="IPR046366">
    <property type="entry name" value="MPAB"/>
</dbReference>
<dbReference type="EMBL" id="KB933324">
    <property type="protein sequence ID" value="EON96698.1"/>
    <property type="molecule type" value="Genomic_DNA"/>
</dbReference>
<name>R8BBI3_PHAM7</name>
<evidence type="ECO:0000313" key="2">
    <source>
        <dbReference type="Proteomes" id="UP000014074"/>
    </source>
</evidence>
<dbReference type="OrthoDB" id="545169at2759"/>
<dbReference type="RefSeq" id="XP_007918516.1">
    <property type="nucleotide sequence ID" value="XM_007920325.1"/>
</dbReference>
<dbReference type="PANTHER" id="PTHR36124:SF4">
    <property type="entry name" value="ER-BOUND OXYGENASE MPAB_MPAB'_RUBBER OXYGENASE CATALYTIC DOMAIN-CONTAINING PROTEIN"/>
    <property type="match status" value="1"/>
</dbReference>
<protein>
    <submittedName>
        <fullName evidence="1">Uncharacterized protein</fullName>
    </submittedName>
</protein>
<dbReference type="HOGENOM" id="CLU_039076_0_0_1"/>